<dbReference type="EMBL" id="LAZR01000083">
    <property type="protein sequence ID" value="KKN93816.1"/>
    <property type="molecule type" value="Genomic_DNA"/>
</dbReference>
<accession>A0A0F9X4R7</accession>
<proteinExistence type="predicted"/>
<comment type="caution">
    <text evidence="1">The sequence shown here is derived from an EMBL/GenBank/DDBJ whole genome shotgun (WGS) entry which is preliminary data.</text>
</comment>
<gene>
    <name evidence="1" type="ORF">LCGC14_0193130</name>
</gene>
<protein>
    <submittedName>
        <fullName evidence="1">Uncharacterized protein</fullName>
    </submittedName>
</protein>
<name>A0A0F9X4R7_9ZZZZ</name>
<reference evidence="1" key="1">
    <citation type="journal article" date="2015" name="Nature">
        <title>Complex archaea that bridge the gap between prokaryotes and eukaryotes.</title>
        <authorList>
            <person name="Spang A."/>
            <person name="Saw J.H."/>
            <person name="Jorgensen S.L."/>
            <person name="Zaremba-Niedzwiedzka K."/>
            <person name="Martijn J."/>
            <person name="Lind A.E."/>
            <person name="van Eijk R."/>
            <person name="Schleper C."/>
            <person name="Guy L."/>
            <person name="Ettema T.J."/>
        </authorList>
    </citation>
    <scope>NUCLEOTIDE SEQUENCE</scope>
</reference>
<dbReference type="AlphaFoldDB" id="A0A0F9X4R7"/>
<organism evidence="1">
    <name type="scientific">marine sediment metagenome</name>
    <dbReference type="NCBI Taxonomy" id="412755"/>
    <lineage>
        <taxon>unclassified sequences</taxon>
        <taxon>metagenomes</taxon>
        <taxon>ecological metagenomes</taxon>
    </lineage>
</organism>
<sequence length="49" mass="5300">MLKKNIVKKHLPSVLRQKASTFKASSATRGGGGGAIIEGSYAVWRDPWT</sequence>
<evidence type="ECO:0000313" key="1">
    <source>
        <dbReference type="EMBL" id="KKN93816.1"/>
    </source>
</evidence>